<protein>
    <recommendedName>
        <fullName evidence="4">Sel1 repeat family protein</fullName>
    </recommendedName>
</protein>
<proteinExistence type="predicted"/>
<name>A0A939T6E7_9ACTN</name>
<keyword evidence="3" id="KW-1185">Reference proteome</keyword>
<evidence type="ECO:0000256" key="1">
    <source>
        <dbReference type="SAM" id="MobiDB-lite"/>
    </source>
</evidence>
<evidence type="ECO:0008006" key="4">
    <source>
        <dbReference type="Google" id="ProtNLM"/>
    </source>
</evidence>
<comment type="caution">
    <text evidence="2">The sequence shown here is derived from an EMBL/GenBank/DDBJ whole genome shotgun (WGS) entry which is preliminary data.</text>
</comment>
<dbReference type="SUPFAM" id="SSF81901">
    <property type="entry name" value="HCP-like"/>
    <property type="match status" value="2"/>
</dbReference>
<reference evidence="2" key="1">
    <citation type="submission" date="2021-03" db="EMBL/GenBank/DDBJ databases">
        <authorList>
            <person name="Kanchanasin P."/>
            <person name="Saeng-In P."/>
            <person name="Phongsopitanun W."/>
            <person name="Yuki M."/>
            <person name="Kudo T."/>
            <person name="Ohkuma M."/>
            <person name="Tanasupawat S."/>
        </authorList>
    </citation>
    <scope>NUCLEOTIDE SEQUENCE</scope>
    <source>
        <strain evidence="2">GKU 128</strain>
    </source>
</reference>
<dbReference type="Gene3D" id="1.25.40.10">
    <property type="entry name" value="Tetratricopeptide repeat domain"/>
    <property type="match status" value="2"/>
</dbReference>
<dbReference type="Proteomes" id="UP000669179">
    <property type="component" value="Unassembled WGS sequence"/>
</dbReference>
<dbReference type="AlphaFoldDB" id="A0A939T6E7"/>
<sequence>MRLWRRWLRWRPLVWWLVCTLTAGAVASVTVPGNWADWIQRLVKVTVAIAAGAAGSFVSEVLAEWRLARQAQPPQPGGEGELERRRGERSEEVSAPPLGWSIGDLDEQAALALEVHQAFRISQQAGEAARALPVLPRYLPRDGFDDRLREAVAAARNRSRLVMVVGDSSTGKTRACWEAVRAELPDWRIWHPLTPERPDAVVEAIHSGQVAPRTVIWLNEAQFYLQPQAGEQVAAELQALIADPERGPVLVLGSMWPQFWHTLRTASTGTSAPDSHQAARTLLGHATDITAPDRFTDEQVTELATTIGSDARLAVAAERARGGRLTQELAGAPELLRRYEHADPATKAVVRVAMDARRLGHGLYLPEPLLQAAAPGYLDTDTWDQTMPDWFLQAIGSLTARPNLLPGPLIEHHPLPDEPPSSHRLYRLADYLEQHGRAERALLCPPASFWISATHHARTPADQVALARAAQDRGRHGHAYSLLQSAGDAGDTIALGWLANRKIEVGDWAEAERLARVAIIPEVLAWLAERRDRAGDHAEAARLAYEAADGGDPTALARLAERRAEAGDLAEAERLARAADAAGDPDALDWLQGQRERTTWRVQNEETRPDLGARFARGTERPRDSRSLKGLRLWLFPNGSDLFLVRRRTDGGESSWRLAADTAGPDGLRTVRMKSRRDLSSEMPPMFGVEETIAWRMALAPRWRMTDDLDEAERLARDAASVGNTDALCWLAERHEKAGDRDEAERLARMAADGGKTAALRWLVVRREDLGIGPTEPLARAMAKDGNTDALRWLAIWRFKAGDRSGAEQLIRVAAGAGDHLEPLDLPHLAKWFDLLGRHTRMIFI</sequence>
<dbReference type="InterPro" id="IPR011990">
    <property type="entry name" value="TPR-like_helical_dom_sf"/>
</dbReference>
<feature type="region of interest" description="Disordered" evidence="1">
    <location>
        <begin position="69"/>
        <end position="99"/>
    </location>
</feature>
<evidence type="ECO:0000313" key="2">
    <source>
        <dbReference type="EMBL" id="MBO2450744.1"/>
    </source>
</evidence>
<feature type="compositionally biased region" description="Basic and acidic residues" evidence="1">
    <location>
        <begin position="81"/>
        <end position="92"/>
    </location>
</feature>
<dbReference type="RefSeq" id="WP_208258628.1">
    <property type="nucleotide sequence ID" value="NZ_JAGEOJ010000011.1"/>
</dbReference>
<gene>
    <name evidence="2" type="ORF">J4573_26815</name>
</gene>
<dbReference type="EMBL" id="JAGEOJ010000011">
    <property type="protein sequence ID" value="MBO2450744.1"/>
    <property type="molecule type" value="Genomic_DNA"/>
</dbReference>
<accession>A0A939T6E7</accession>
<organism evidence="2 3">
    <name type="scientific">Actinomadura barringtoniae</name>
    <dbReference type="NCBI Taxonomy" id="1427535"/>
    <lineage>
        <taxon>Bacteria</taxon>
        <taxon>Bacillati</taxon>
        <taxon>Actinomycetota</taxon>
        <taxon>Actinomycetes</taxon>
        <taxon>Streptosporangiales</taxon>
        <taxon>Thermomonosporaceae</taxon>
        <taxon>Actinomadura</taxon>
    </lineage>
</organism>
<evidence type="ECO:0000313" key="3">
    <source>
        <dbReference type="Proteomes" id="UP000669179"/>
    </source>
</evidence>